<dbReference type="EC" id="2.4.2.7" evidence="6"/>
<evidence type="ECO:0000256" key="11">
    <source>
        <dbReference type="SAM" id="MobiDB-lite"/>
    </source>
</evidence>
<evidence type="ECO:0000259" key="12">
    <source>
        <dbReference type="Pfam" id="PF00156"/>
    </source>
</evidence>
<evidence type="ECO:0000256" key="4">
    <source>
        <dbReference type="ARBA" id="ARBA00004659"/>
    </source>
</evidence>
<evidence type="ECO:0000313" key="13">
    <source>
        <dbReference type="EMBL" id="KAL2291199.1"/>
    </source>
</evidence>
<dbReference type="CDD" id="cd06223">
    <property type="entry name" value="PRTases_typeI"/>
    <property type="match status" value="1"/>
</dbReference>
<dbReference type="HAMAP" id="MF_00004">
    <property type="entry name" value="Aden_phosphoribosyltr"/>
    <property type="match status" value="1"/>
</dbReference>
<dbReference type="PANTHER" id="PTHR32315:SF3">
    <property type="entry name" value="ADENINE PHOSPHORIBOSYLTRANSFERASE"/>
    <property type="match status" value="1"/>
</dbReference>
<keyword evidence="9" id="KW-0808">Transferase</keyword>
<evidence type="ECO:0000313" key="14">
    <source>
        <dbReference type="Proteomes" id="UP001600888"/>
    </source>
</evidence>
<keyword evidence="10" id="KW-0660">Purine salvage</keyword>
<reference evidence="13 14" key="1">
    <citation type="submission" date="2024-03" db="EMBL/GenBank/DDBJ databases">
        <title>A high-quality draft genome sequence of Diaporthe vaccinii, a causative agent of upright dieback and viscid rot disease in cranberry plants.</title>
        <authorList>
            <person name="Sarrasin M."/>
            <person name="Lang B.F."/>
            <person name="Burger G."/>
        </authorList>
    </citation>
    <scope>NUCLEOTIDE SEQUENCE [LARGE SCALE GENOMIC DNA]</scope>
    <source>
        <strain evidence="13 14">IS7</strain>
    </source>
</reference>
<dbReference type="InterPro" id="IPR000836">
    <property type="entry name" value="PRTase_dom"/>
</dbReference>
<keyword evidence="7" id="KW-0963">Cytoplasm</keyword>
<evidence type="ECO:0000256" key="2">
    <source>
        <dbReference type="ARBA" id="ARBA00003968"/>
    </source>
</evidence>
<comment type="pathway">
    <text evidence="4">Purine metabolism; AMP biosynthesis via salvage pathway; AMP from adenine: step 1/1.</text>
</comment>
<feature type="compositionally biased region" description="Low complexity" evidence="11">
    <location>
        <begin position="17"/>
        <end position="43"/>
    </location>
</feature>
<dbReference type="EMBL" id="JBAWTH010000007">
    <property type="protein sequence ID" value="KAL2291199.1"/>
    <property type="molecule type" value="Genomic_DNA"/>
</dbReference>
<feature type="domain" description="Phosphoribosyltransferase" evidence="12">
    <location>
        <begin position="104"/>
        <end position="206"/>
    </location>
</feature>
<keyword evidence="8" id="KW-0328">Glycosyltransferase</keyword>
<dbReference type="Pfam" id="PF00156">
    <property type="entry name" value="Pribosyltran"/>
    <property type="match status" value="1"/>
</dbReference>
<dbReference type="Proteomes" id="UP001600888">
    <property type="component" value="Unassembled WGS sequence"/>
</dbReference>
<gene>
    <name evidence="13" type="ORF">FJTKL_13851</name>
</gene>
<dbReference type="InterPro" id="IPR005764">
    <property type="entry name" value="Ade_phspho_trans"/>
</dbReference>
<protein>
    <recommendedName>
        <fullName evidence="6">adenine phosphoribosyltransferase</fullName>
        <ecNumber evidence="6">2.4.2.7</ecNumber>
    </recommendedName>
</protein>
<comment type="caution">
    <text evidence="13">The sequence shown here is derived from an EMBL/GenBank/DDBJ whole genome shotgun (WGS) entry which is preliminary data.</text>
</comment>
<comment type="catalytic activity">
    <reaction evidence="1">
        <text>AMP + diphosphate = 5-phospho-alpha-D-ribose 1-diphosphate + adenine</text>
        <dbReference type="Rhea" id="RHEA:16609"/>
        <dbReference type="ChEBI" id="CHEBI:16708"/>
        <dbReference type="ChEBI" id="CHEBI:33019"/>
        <dbReference type="ChEBI" id="CHEBI:58017"/>
        <dbReference type="ChEBI" id="CHEBI:456215"/>
        <dbReference type="EC" id="2.4.2.7"/>
    </reaction>
</comment>
<evidence type="ECO:0000256" key="6">
    <source>
        <dbReference type="ARBA" id="ARBA00011893"/>
    </source>
</evidence>
<dbReference type="NCBIfam" id="NF002636">
    <property type="entry name" value="PRK02304.1-5"/>
    <property type="match status" value="1"/>
</dbReference>
<sequence length="230" mass="24207">MPPASEPQGNLATNPDASASSSSSTAAAAQDASGRQSTASSSTSAELASAKISLEKSLRRFPDFPIPGINFLDIMPWFLDPAVHATLLRSLELQLLHFGGADNAIKPDVIVGLDARGFLFGPSLALRLNASFVPVRKQGKLPGPCVTAQYTKEYGVDYFQMQEGAIKPGQKVLVVDDIIATGGSAAAAGDLIKQLGGSLVGFLFIIEIPFLKGREKLDNVPVVTLLDVNE</sequence>
<dbReference type="SUPFAM" id="SSF53271">
    <property type="entry name" value="PRTase-like"/>
    <property type="match status" value="1"/>
</dbReference>
<feature type="compositionally biased region" description="Polar residues" evidence="11">
    <location>
        <begin position="7"/>
        <end position="16"/>
    </location>
</feature>
<dbReference type="Gene3D" id="3.40.50.2020">
    <property type="match status" value="1"/>
</dbReference>
<organism evidence="13 14">
    <name type="scientific">Diaporthe vaccinii</name>
    <dbReference type="NCBI Taxonomy" id="105482"/>
    <lineage>
        <taxon>Eukaryota</taxon>
        <taxon>Fungi</taxon>
        <taxon>Dikarya</taxon>
        <taxon>Ascomycota</taxon>
        <taxon>Pezizomycotina</taxon>
        <taxon>Sordariomycetes</taxon>
        <taxon>Sordariomycetidae</taxon>
        <taxon>Diaporthales</taxon>
        <taxon>Diaporthaceae</taxon>
        <taxon>Diaporthe</taxon>
        <taxon>Diaporthe eres species complex</taxon>
    </lineage>
</organism>
<dbReference type="PANTHER" id="PTHR32315">
    <property type="entry name" value="ADENINE PHOSPHORIBOSYLTRANSFERASE"/>
    <property type="match status" value="1"/>
</dbReference>
<keyword evidence="14" id="KW-1185">Reference proteome</keyword>
<dbReference type="InterPro" id="IPR050054">
    <property type="entry name" value="UPRTase/APRTase"/>
</dbReference>
<evidence type="ECO:0000256" key="9">
    <source>
        <dbReference type="ARBA" id="ARBA00022679"/>
    </source>
</evidence>
<comment type="function">
    <text evidence="2">Catalyzes a salvage reaction resulting in the formation of AMP, that is energically less costly than de novo synthesis.</text>
</comment>
<evidence type="ECO:0000256" key="7">
    <source>
        <dbReference type="ARBA" id="ARBA00022490"/>
    </source>
</evidence>
<evidence type="ECO:0000256" key="8">
    <source>
        <dbReference type="ARBA" id="ARBA00022676"/>
    </source>
</evidence>
<dbReference type="InterPro" id="IPR029057">
    <property type="entry name" value="PRTase-like"/>
</dbReference>
<evidence type="ECO:0000256" key="5">
    <source>
        <dbReference type="ARBA" id="ARBA00008391"/>
    </source>
</evidence>
<evidence type="ECO:0000256" key="10">
    <source>
        <dbReference type="ARBA" id="ARBA00022726"/>
    </source>
</evidence>
<evidence type="ECO:0000256" key="3">
    <source>
        <dbReference type="ARBA" id="ARBA00004496"/>
    </source>
</evidence>
<accession>A0ABR4F922</accession>
<comment type="subcellular location">
    <subcellularLocation>
        <location evidence="3">Cytoplasm</location>
    </subcellularLocation>
</comment>
<evidence type="ECO:0000256" key="1">
    <source>
        <dbReference type="ARBA" id="ARBA00000868"/>
    </source>
</evidence>
<comment type="similarity">
    <text evidence="5">Belongs to the purine/pyrimidine phosphoribosyltransferase family.</text>
</comment>
<name>A0ABR4F922_9PEZI</name>
<feature type="region of interest" description="Disordered" evidence="11">
    <location>
        <begin position="1"/>
        <end position="43"/>
    </location>
</feature>
<proteinExistence type="inferred from homology"/>